<dbReference type="Proteomes" id="UP001550378">
    <property type="component" value="Unassembled WGS sequence"/>
</dbReference>
<feature type="compositionally biased region" description="Low complexity" evidence="1">
    <location>
        <begin position="71"/>
        <end position="92"/>
    </location>
</feature>
<feature type="compositionally biased region" description="Basic and acidic residues" evidence="1">
    <location>
        <begin position="121"/>
        <end position="145"/>
    </location>
</feature>
<dbReference type="Pfam" id="PF19136">
    <property type="entry name" value="DUF5819"/>
    <property type="match status" value="1"/>
</dbReference>
<name>A0ABV2W176_9ACTN</name>
<evidence type="ECO:0000313" key="3">
    <source>
        <dbReference type="Proteomes" id="UP001550378"/>
    </source>
</evidence>
<keyword evidence="3" id="KW-1185">Reference proteome</keyword>
<protein>
    <submittedName>
        <fullName evidence="2">DUF5819 family protein</fullName>
    </submittedName>
</protein>
<evidence type="ECO:0000256" key="1">
    <source>
        <dbReference type="SAM" id="MobiDB-lite"/>
    </source>
</evidence>
<evidence type="ECO:0000313" key="2">
    <source>
        <dbReference type="EMBL" id="MEU0706035.1"/>
    </source>
</evidence>
<feature type="region of interest" description="Disordered" evidence="1">
    <location>
        <begin position="1"/>
        <end position="152"/>
    </location>
</feature>
<comment type="caution">
    <text evidence="2">The sequence shown here is derived from an EMBL/GenBank/DDBJ whole genome shotgun (WGS) entry which is preliminary data.</text>
</comment>
<feature type="compositionally biased region" description="Basic and acidic residues" evidence="1">
    <location>
        <begin position="1"/>
        <end position="17"/>
    </location>
</feature>
<organism evidence="2 3">
    <name type="scientific">Streptomyces lavendulocolor</name>
    <dbReference type="NCBI Taxonomy" id="67316"/>
    <lineage>
        <taxon>Bacteria</taxon>
        <taxon>Bacillati</taxon>
        <taxon>Actinomycetota</taxon>
        <taxon>Actinomycetes</taxon>
        <taxon>Kitasatosporales</taxon>
        <taxon>Streptomycetaceae</taxon>
        <taxon>Streptomyces</taxon>
    </lineage>
</organism>
<reference evidence="2 3" key="1">
    <citation type="submission" date="2024-06" db="EMBL/GenBank/DDBJ databases">
        <title>The Natural Products Discovery Center: Release of the First 8490 Sequenced Strains for Exploring Actinobacteria Biosynthetic Diversity.</title>
        <authorList>
            <person name="Kalkreuter E."/>
            <person name="Kautsar S.A."/>
            <person name="Yang D."/>
            <person name="Bader C.D."/>
            <person name="Teijaro C.N."/>
            <person name="Fluegel L."/>
            <person name="Davis C.M."/>
            <person name="Simpson J.R."/>
            <person name="Lauterbach L."/>
            <person name="Steele A.D."/>
            <person name="Gui C."/>
            <person name="Meng S."/>
            <person name="Li G."/>
            <person name="Viehrig K."/>
            <person name="Ye F."/>
            <person name="Su P."/>
            <person name="Kiefer A.F."/>
            <person name="Nichols A."/>
            <person name="Cepeda A.J."/>
            <person name="Yan W."/>
            <person name="Fan B."/>
            <person name="Jiang Y."/>
            <person name="Adhikari A."/>
            <person name="Zheng C.-J."/>
            <person name="Schuster L."/>
            <person name="Cowan T.M."/>
            <person name="Smanski M.J."/>
            <person name="Chevrette M.G."/>
            <person name="De Carvalho L.P.S."/>
            <person name="Shen B."/>
        </authorList>
    </citation>
    <scope>NUCLEOTIDE SEQUENCE [LARGE SCALE GENOMIC DNA]</scope>
    <source>
        <strain evidence="2 3">NPDC006337</strain>
    </source>
</reference>
<gene>
    <name evidence="2" type="ORF">ABZ508_01425</name>
</gene>
<dbReference type="InterPro" id="IPR043857">
    <property type="entry name" value="DUF5819"/>
</dbReference>
<accession>A0ABV2W176</accession>
<proteinExistence type="predicted"/>
<feature type="compositionally biased region" description="Pro residues" evidence="1">
    <location>
        <begin position="24"/>
        <end position="35"/>
    </location>
</feature>
<feature type="compositionally biased region" description="Low complexity" evidence="1">
    <location>
        <begin position="36"/>
        <end position="63"/>
    </location>
</feature>
<sequence>MDSYDKEAGGRARRATDTEGSGTVPPPAAPSPAAPSGPESAPESGIGAPSAPAGEASSASSGARCADRATEPATAAGPGAAPAAAGRPGAADRAPRRDRAAGPSWSATGARPDAGSLTTETKPHSETESESRPERHSAPETHAADGRAGAGGMAGRAGIAALSLPYQVVAAVSLAVVGMFACMHLAMAFLHVAPSNTLTKQHGEAVDDWVFPEFEQNWKLFAPNPLQQNISVHARAEVVGTDGGRRTTGWIDLSGDDGEAIRGNLFPSHVNQNELRRGWDFYVNSHTDANRPNGMRGQLSERYIRRIAMLRLDAHHLGGRIERIQLRSATRGVEAPHWSDEKTDTRPYYRVLPWWTVTAADLPGGVTGGRTEADK</sequence>
<dbReference type="EMBL" id="JBEXZR010000001">
    <property type="protein sequence ID" value="MEU0706035.1"/>
    <property type="molecule type" value="Genomic_DNA"/>
</dbReference>